<accession>A0A1U7NLJ8</accession>
<keyword evidence="4" id="KW-0788">Thiol protease</keyword>
<evidence type="ECO:0000256" key="4">
    <source>
        <dbReference type="ARBA" id="ARBA00022807"/>
    </source>
</evidence>
<reference evidence="7 8" key="1">
    <citation type="submission" date="2016-11" db="EMBL/GenBank/DDBJ databases">
        <title>Description of two novel members of the family Erysipelotrichaceae: Ileibacterium lipovorans gen. nov., sp. nov. and Dubosiella newyorkensis, gen. nov., sp. nov.</title>
        <authorList>
            <person name="Cox L.M."/>
            <person name="Sohn J."/>
            <person name="Tyrrell K.L."/>
            <person name="Citron D.M."/>
            <person name="Lawson P.A."/>
            <person name="Patel N.B."/>
            <person name="Iizumi T."/>
            <person name="Perez-Perez G.I."/>
            <person name="Goldstein E.J."/>
            <person name="Blaser M.J."/>
        </authorList>
    </citation>
    <scope>NUCLEOTIDE SEQUENCE [LARGE SCALE GENOMIC DNA]</scope>
    <source>
        <strain evidence="7 8">NYU-BL-A4</strain>
    </source>
</reference>
<dbReference type="CDD" id="cd16332">
    <property type="entry name" value="Prp-like"/>
    <property type="match status" value="1"/>
</dbReference>
<dbReference type="SUPFAM" id="SSF118010">
    <property type="entry name" value="TM1457-like"/>
    <property type="match status" value="1"/>
</dbReference>
<dbReference type="STRING" id="1862672.BO225_07870"/>
<dbReference type="EMBL" id="MPKA01000082">
    <property type="protein sequence ID" value="OLU45664.1"/>
    <property type="molecule type" value="Genomic_DNA"/>
</dbReference>
<dbReference type="InterPro" id="IPR036764">
    <property type="entry name" value="Peptidase_Prp_sf"/>
</dbReference>
<evidence type="ECO:0000256" key="6">
    <source>
        <dbReference type="ARBA" id="ARBA00044538"/>
    </source>
</evidence>
<name>A0A1U7NLJ8_9FIRM</name>
<evidence type="ECO:0000256" key="1">
    <source>
        <dbReference type="ARBA" id="ARBA00022517"/>
    </source>
</evidence>
<dbReference type="AlphaFoldDB" id="A0A1U7NLJ8"/>
<dbReference type="Proteomes" id="UP000186705">
    <property type="component" value="Unassembled WGS sequence"/>
</dbReference>
<keyword evidence="3" id="KW-0378">Hydrolase</keyword>
<dbReference type="GO" id="GO:0042254">
    <property type="term" value="P:ribosome biogenesis"/>
    <property type="evidence" value="ECO:0007669"/>
    <property type="project" value="UniProtKB-KW"/>
</dbReference>
<evidence type="ECO:0000256" key="5">
    <source>
        <dbReference type="ARBA" id="ARBA00044503"/>
    </source>
</evidence>
<dbReference type="PANTHER" id="PTHR39178">
    <property type="entry name" value="HYPOTHETICAL RIBOSOME-ASSOCIATED PROTEIN"/>
    <property type="match status" value="1"/>
</dbReference>
<dbReference type="GeneID" id="78275853"/>
<comment type="similarity">
    <text evidence="5">Belongs to the Prp family.</text>
</comment>
<protein>
    <recommendedName>
        <fullName evidence="6">Ribosomal processing cysteine protease Prp</fullName>
    </recommendedName>
</protein>
<proteinExistence type="inferred from homology"/>
<dbReference type="InterPro" id="IPR007422">
    <property type="entry name" value="Peptidase_Prp"/>
</dbReference>
<gene>
    <name evidence="7" type="ORF">BO225_07870</name>
</gene>
<dbReference type="GO" id="GO:0008234">
    <property type="term" value="F:cysteine-type peptidase activity"/>
    <property type="evidence" value="ECO:0007669"/>
    <property type="project" value="UniProtKB-KW"/>
</dbReference>
<keyword evidence="2" id="KW-0645">Protease</keyword>
<dbReference type="Gene3D" id="3.30.70.1490">
    <property type="entry name" value="Cysteine protease Prp"/>
    <property type="match status" value="1"/>
</dbReference>
<dbReference type="OrthoDB" id="48998at2"/>
<organism evidence="7 8">
    <name type="scientific">Dubosiella newyorkensis</name>
    <dbReference type="NCBI Taxonomy" id="1862672"/>
    <lineage>
        <taxon>Bacteria</taxon>
        <taxon>Bacillati</taxon>
        <taxon>Bacillota</taxon>
        <taxon>Erysipelotrichia</taxon>
        <taxon>Erysipelotrichales</taxon>
        <taxon>Erysipelotrichaceae</taxon>
        <taxon>Dubosiella</taxon>
    </lineage>
</organism>
<evidence type="ECO:0000256" key="3">
    <source>
        <dbReference type="ARBA" id="ARBA00022801"/>
    </source>
</evidence>
<evidence type="ECO:0000256" key="2">
    <source>
        <dbReference type="ARBA" id="ARBA00022670"/>
    </source>
</evidence>
<sequence length="104" mass="11519">MIKVRISCTGDDIRSIDVSGHALFDQYGKDVVCAGVSSVVIGALNALDILYPSACDLDISGNQIHIHVLKNSDSIQTMLSMMFYQLKTLEESYPENIQIKRKEV</sequence>
<keyword evidence="8" id="KW-1185">Reference proteome</keyword>
<evidence type="ECO:0000313" key="8">
    <source>
        <dbReference type="Proteomes" id="UP000186705"/>
    </source>
</evidence>
<comment type="caution">
    <text evidence="7">The sequence shown here is derived from an EMBL/GenBank/DDBJ whole genome shotgun (WGS) entry which is preliminary data.</text>
</comment>
<evidence type="ECO:0000313" key="7">
    <source>
        <dbReference type="EMBL" id="OLU45664.1"/>
    </source>
</evidence>
<dbReference type="PANTHER" id="PTHR39178:SF1">
    <property type="entry name" value="RIBOSOMAL-PROCESSING CYSTEINE PROTEASE PRP"/>
    <property type="match status" value="1"/>
</dbReference>
<dbReference type="GO" id="GO:0006508">
    <property type="term" value="P:proteolysis"/>
    <property type="evidence" value="ECO:0007669"/>
    <property type="project" value="UniProtKB-KW"/>
</dbReference>
<keyword evidence="1" id="KW-0690">Ribosome biogenesis</keyword>
<dbReference type="Pfam" id="PF04327">
    <property type="entry name" value="Peptidase_Prp"/>
    <property type="match status" value="1"/>
</dbReference>
<dbReference type="RefSeq" id="WP_076341718.1">
    <property type="nucleotide sequence ID" value="NZ_CAJTMI010000019.1"/>
</dbReference>